<gene>
    <name evidence="3" type="ORF">RchiOBHm_Chr4g0400831</name>
</gene>
<evidence type="ECO:0000256" key="1">
    <source>
        <dbReference type="SAM" id="Phobius"/>
    </source>
</evidence>
<dbReference type="EMBL" id="PDCK01000042">
    <property type="protein sequence ID" value="PRQ37282.1"/>
    <property type="molecule type" value="Genomic_DNA"/>
</dbReference>
<proteinExistence type="predicted"/>
<keyword evidence="4" id="KW-1185">Reference proteome</keyword>
<protein>
    <submittedName>
        <fullName evidence="3">Uncharacterized protein</fullName>
    </submittedName>
</protein>
<keyword evidence="2" id="KW-0732">Signal</keyword>
<sequence length="60" mass="7149">MQVFFFFLFLQLLACSNSCVVWLLMWEYCMLPLEISCCFLFVVVDYSIAKKLIYSLKSIF</sequence>
<feature type="chain" id="PRO_5015192363" evidence="2">
    <location>
        <begin position="19"/>
        <end position="60"/>
    </location>
</feature>
<organism evidence="3 4">
    <name type="scientific">Rosa chinensis</name>
    <name type="common">China rose</name>
    <dbReference type="NCBI Taxonomy" id="74649"/>
    <lineage>
        <taxon>Eukaryota</taxon>
        <taxon>Viridiplantae</taxon>
        <taxon>Streptophyta</taxon>
        <taxon>Embryophyta</taxon>
        <taxon>Tracheophyta</taxon>
        <taxon>Spermatophyta</taxon>
        <taxon>Magnoliopsida</taxon>
        <taxon>eudicotyledons</taxon>
        <taxon>Gunneridae</taxon>
        <taxon>Pentapetalae</taxon>
        <taxon>rosids</taxon>
        <taxon>fabids</taxon>
        <taxon>Rosales</taxon>
        <taxon>Rosaceae</taxon>
        <taxon>Rosoideae</taxon>
        <taxon>Rosoideae incertae sedis</taxon>
        <taxon>Rosa</taxon>
    </lineage>
</organism>
<name>A0A2P6QSX8_ROSCH</name>
<keyword evidence="1" id="KW-1133">Transmembrane helix</keyword>
<evidence type="ECO:0000313" key="3">
    <source>
        <dbReference type="EMBL" id="PRQ37282.1"/>
    </source>
</evidence>
<accession>A0A2P6QSX8</accession>
<evidence type="ECO:0000313" key="4">
    <source>
        <dbReference type="Proteomes" id="UP000238479"/>
    </source>
</evidence>
<dbReference type="AlphaFoldDB" id="A0A2P6QSX8"/>
<dbReference type="Proteomes" id="UP000238479">
    <property type="component" value="Chromosome 4"/>
</dbReference>
<keyword evidence="1" id="KW-0472">Membrane</keyword>
<comment type="caution">
    <text evidence="3">The sequence shown here is derived from an EMBL/GenBank/DDBJ whole genome shotgun (WGS) entry which is preliminary data.</text>
</comment>
<feature type="transmembrane region" description="Helical" evidence="1">
    <location>
        <begin position="28"/>
        <end position="48"/>
    </location>
</feature>
<reference evidence="3 4" key="1">
    <citation type="journal article" date="2018" name="Nat. Genet.">
        <title>The Rosa genome provides new insights in the design of modern roses.</title>
        <authorList>
            <person name="Bendahmane M."/>
        </authorList>
    </citation>
    <scope>NUCLEOTIDE SEQUENCE [LARGE SCALE GENOMIC DNA]</scope>
    <source>
        <strain evidence="4">cv. Old Blush</strain>
    </source>
</reference>
<evidence type="ECO:0000256" key="2">
    <source>
        <dbReference type="SAM" id="SignalP"/>
    </source>
</evidence>
<keyword evidence="1" id="KW-0812">Transmembrane</keyword>
<dbReference type="Gramene" id="PRQ37282">
    <property type="protein sequence ID" value="PRQ37282"/>
    <property type="gene ID" value="RchiOBHm_Chr4g0400831"/>
</dbReference>
<feature type="signal peptide" evidence="2">
    <location>
        <begin position="1"/>
        <end position="18"/>
    </location>
</feature>